<feature type="region of interest" description="Disordered" evidence="1">
    <location>
        <begin position="42"/>
        <end position="62"/>
    </location>
</feature>
<name>A0A366DQH6_9NOCA</name>
<feature type="transmembrane region" description="Helical" evidence="2">
    <location>
        <begin position="6"/>
        <end position="39"/>
    </location>
</feature>
<organism evidence="3 4">
    <name type="scientific">Nocardia puris</name>
    <dbReference type="NCBI Taxonomy" id="208602"/>
    <lineage>
        <taxon>Bacteria</taxon>
        <taxon>Bacillati</taxon>
        <taxon>Actinomycetota</taxon>
        <taxon>Actinomycetes</taxon>
        <taxon>Mycobacteriales</taxon>
        <taxon>Nocardiaceae</taxon>
        <taxon>Nocardia</taxon>
    </lineage>
</organism>
<keyword evidence="4" id="KW-1185">Reference proteome</keyword>
<protein>
    <submittedName>
        <fullName evidence="3">Uncharacterized protein</fullName>
    </submittedName>
</protein>
<feature type="compositionally biased region" description="Gly residues" evidence="1">
    <location>
        <begin position="85"/>
        <end position="107"/>
    </location>
</feature>
<comment type="caution">
    <text evidence="3">The sequence shown here is derived from an EMBL/GenBank/DDBJ whole genome shotgun (WGS) entry which is preliminary data.</text>
</comment>
<accession>A0A366DQH6</accession>
<dbReference type="AlphaFoldDB" id="A0A366DQH6"/>
<proteinExistence type="predicted"/>
<reference evidence="3 4" key="1">
    <citation type="submission" date="2018-06" db="EMBL/GenBank/DDBJ databases">
        <title>Genomic Encyclopedia of Type Strains, Phase IV (KMG-IV): sequencing the most valuable type-strain genomes for metagenomic binning, comparative biology and taxonomic classification.</title>
        <authorList>
            <person name="Goeker M."/>
        </authorList>
    </citation>
    <scope>NUCLEOTIDE SEQUENCE [LARGE SCALE GENOMIC DNA]</scope>
    <source>
        <strain evidence="3 4">DSM 44599</strain>
    </source>
</reference>
<evidence type="ECO:0000313" key="3">
    <source>
        <dbReference type="EMBL" id="RBO91478.1"/>
    </source>
</evidence>
<keyword evidence="2" id="KW-1133">Transmembrane helix</keyword>
<feature type="region of interest" description="Disordered" evidence="1">
    <location>
        <begin position="75"/>
        <end position="107"/>
    </location>
</feature>
<dbReference type="EMBL" id="QNRE01000004">
    <property type="protein sequence ID" value="RBO91478.1"/>
    <property type="molecule type" value="Genomic_DNA"/>
</dbReference>
<evidence type="ECO:0000313" key="4">
    <source>
        <dbReference type="Proteomes" id="UP000252586"/>
    </source>
</evidence>
<dbReference type="Proteomes" id="UP000252586">
    <property type="component" value="Unassembled WGS sequence"/>
</dbReference>
<gene>
    <name evidence="3" type="ORF">DFR74_104180</name>
</gene>
<sequence>MSGFAIAFAILGMMVAAPLGFGFSAACFAVAAVLGAIAWSRRGRPRRDARRTGPADDGLGARWQSRQLRRIASLDFGTDSSGSSGSSGGSDMSGGGGGCGGGGGGGN</sequence>
<evidence type="ECO:0000256" key="1">
    <source>
        <dbReference type="SAM" id="MobiDB-lite"/>
    </source>
</evidence>
<keyword evidence="2" id="KW-0472">Membrane</keyword>
<dbReference type="RefSeq" id="WP_195125062.1">
    <property type="nucleotide sequence ID" value="NZ_CP107943.1"/>
</dbReference>
<evidence type="ECO:0000256" key="2">
    <source>
        <dbReference type="SAM" id="Phobius"/>
    </source>
</evidence>
<keyword evidence="2" id="KW-0812">Transmembrane</keyword>